<dbReference type="eggNOG" id="COG0708">
    <property type="taxonomic scope" value="Bacteria"/>
</dbReference>
<dbReference type="RefSeq" id="WP_006292524.1">
    <property type="nucleotide sequence ID" value="NZ_GG770225.1"/>
</dbReference>
<evidence type="ECO:0008006" key="3">
    <source>
        <dbReference type="Google" id="ProtNLM"/>
    </source>
</evidence>
<organism evidence="1 2">
    <name type="scientific">Scardovia inopinata F0304</name>
    <dbReference type="NCBI Taxonomy" id="641146"/>
    <lineage>
        <taxon>Bacteria</taxon>
        <taxon>Bacillati</taxon>
        <taxon>Actinomycetota</taxon>
        <taxon>Actinomycetes</taxon>
        <taxon>Bifidobacteriales</taxon>
        <taxon>Bifidobacteriaceae</taxon>
        <taxon>Scardovia</taxon>
    </lineage>
</organism>
<proteinExistence type="predicted"/>
<dbReference type="EMBL" id="ADCX01000002">
    <property type="protein sequence ID" value="EFG26562.1"/>
    <property type="molecule type" value="Genomic_DNA"/>
</dbReference>
<dbReference type="HOGENOM" id="CLU_089218_0_0_11"/>
<name>W5II84_SCAIO</name>
<keyword evidence="2" id="KW-1185">Reference proteome</keyword>
<dbReference type="Proteomes" id="UP000005777">
    <property type="component" value="Unassembled WGS sequence"/>
</dbReference>
<reference evidence="1 2" key="1">
    <citation type="submission" date="2012-01" db="EMBL/GenBank/DDBJ databases">
        <title>The Genome Sequence of Scardovia inopinata F0304.</title>
        <authorList>
            <consortium name="The Broad Institute Genome Sequencing Platform"/>
            <person name="Ward D."/>
            <person name="Earl A."/>
            <person name="Feldgarden M."/>
            <person name="Gevers D."/>
            <person name="Young S."/>
            <person name="Zeng Q."/>
            <person name="Koehrsen M."/>
            <person name="Alvarado L."/>
            <person name="Berlin A.M."/>
            <person name="Borenstein D."/>
            <person name="Chapman S.B."/>
            <person name="Chen Z."/>
            <person name="Engels R."/>
            <person name="Freedman E."/>
            <person name="Gellesch M."/>
            <person name="Goldberg J."/>
            <person name="Griggs A."/>
            <person name="Gujja S."/>
            <person name="Heilman E.R."/>
            <person name="Heiman D.I."/>
            <person name="Hepburn T.A."/>
            <person name="Howarth C."/>
            <person name="Jen D."/>
            <person name="Larson L."/>
            <person name="Mehta T."/>
            <person name="Park D."/>
            <person name="Pearson M."/>
            <person name="Richards J."/>
            <person name="Roberts A."/>
            <person name="Saif S."/>
            <person name="Shea T.D."/>
            <person name="Shenoy N."/>
            <person name="Sisk P."/>
            <person name="Stolte C."/>
            <person name="Sykes S.N."/>
            <person name="Walk T."/>
            <person name="White J."/>
            <person name="Yandava C."/>
            <person name="Izard J."/>
            <person name="Baranova O.V."/>
            <person name="Blanton J.M."/>
            <person name="Tanner A.C."/>
            <person name="Dewhirst F."/>
            <person name="Haas B."/>
            <person name="Nusbaum C."/>
            <person name="Birren B."/>
        </authorList>
    </citation>
    <scope>NUCLEOTIDE SEQUENCE [LARGE SCALE GENOMIC DNA]</scope>
    <source>
        <strain evidence="1 2">F0304</strain>
    </source>
</reference>
<dbReference type="InterPro" id="IPR036691">
    <property type="entry name" value="Endo/exonu/phosph_ase_sf"/>
</dbReference>
<dbReference type="Gene3D" id="3.60.10.10">
    <property type="entry name" value="Endonuclease/exonuclease/phosphatase"/>
    <property type="match status" value="1"/>
</dbReference>
<evidence type="ECO:0000313" key="2">
    <source>
        <dbReference type="Proteomes" id="UP000005777"/>
    </source>
</evidence>
<comment type="caution">
    <text evidence="1">The sequence shown here is derived from an EMBL/GenBank/DDBJ whole genome shotgun (WGS) entry which is preliminary data.</text>
</comment>
<dbReference type="AlphaFoldDB" id="W5II84"/>
<dbReference type="SUPFAM" id="SSF56219">
    <property type="entry name" value="DNase I-like"/>
    <property type="match status" value="1"/>
</dbReference>
<accession>W5II84</accession>
<evidence type="ECO:0000313" key="1">
    <source>
        <dbReference type="EMBL" id="EFG26562.1"/>
    </source>
</evidence>
<protein>
    <recommendedName>
        <fullName evidence="3">Endonuclease/exonuclease/phosphatase domain-containing protein</fullName>
    </recommendedName>
</protein>
<gene>
    <name evidence="1" type="ORF">HMPREF9020_00183</name>
</gene>
<sequence>MRILFWNTNNNRNINPYLSSVIKDQQIDIIVLAEYCADKDNLFTSIRANQDYFIEYMTLGCNRINIWGNYRNVEPRGQNSYYSIQVINNTYVLCGLHLISDLHGDNSEERFAKIREIIKDVHDTEEEINSFKSIIVGDFNDMPYSKGLLNADGFHGLPALKTTKKKTRMVSGTLYREYYNPMWNFFGDFSAPPGTYYYNNSKLYSPMWYILDQFLLSRELAPNLVIDQLKIITECSHGTLYDKNDRPNTKISDHFPIMCEIDDTSKGNNNGKK</sequence>